<evidence type="ECO:0000313" key="2">
    <source>
        <dbReference type="Proteomes" id="UP001566132"/>
    </source>
</evidence>
<dbReference type="EMBL" id="JBDJPC010000011">
    <property type="protein sequence ID" value="KAL1489774.1"/>
    <property type="molecule type" value="Genomic_DNA"/>
</dbReference>
<dbReference type="AlphaFoldDB" id="A0ABD1E509"/>
<proteinExistence type="predicted"/>
<organism evidence="1 2">
    <name type="scientific">Hypothenemus hampei</name>
    <name type="common">Coffee berry borer</name>
    <dbReference type="NCBI Taxonomy" id="57062"/>
    <lineage>
        <taxon>Eukaryota</taxon>
        <taxon>Metazoa</taxon>
        <taxon>Ecdysozoa</taxon>
        <taxon>Arthropoda</taxon>
        <taxon>Hexapoda</taxon>
        <taxon>Insecta</taxon>
        <taxon>Pterygota</taxon>
        <taxon>Neoptera</taxon>
        <taxon>Endopterygota</taxon>
        <taxon>Coleoptera</taxon>
        <taxon>Polyphaga</taxon>
        <taxon>Cucujiformia</taxon>
        <taxon>Curculionidae</taxon>
        <taxon>Scolytinae</taxon>
        <taxon>Hypothenemus</taxon>
    </lineage>
</organism>
<name>A0ABD1E509_HYPHA</name>
<accession>A0ABD1E509</accession>
<reference evidence="1 2" key="1">
    <citation type="submission" date="2024-05" db="EMBL/GenBank/DDBJ databases">
        <title>Genetic variation in Jamaican populations of the coffee berry borer (Hypothenemus hampei).</title>
        <authorList>
            <person name="Errbii M."/>
            <person name="Myrie A."/>
        </authorList>
    </citation>
    <scope>NUCLEOTIDE SEQUENCE [LARGE SCALE GENOMIC DNA]</scope>
    <source>
        <strain evidence="1">JA-Hopewell-2020-01-JO</strain>
        <tissue evidence="1">Whole body</tissue>
    </source>
</reference>
<sequence>MDIPLKGLGGIAQAKWHLKKLEKTKRSDYGRFLNVSWFYWDLIVGSDQVDGRKDGLSVQKMAVVMNMGYGVSVRNCHSIEAAEIAARTPFSILFGDHMQWARPRALGRPTNPFFHHGSKLVLCCYQFGRGAQLLASATNGLNRARELGLGVNESLVRQIYQNLGRRRPRLRVSCLSPLRCRDETGNTDMEAPVSTKNLKPVFWSNTSKR</sequence>
<comment type="caution">
    <text evidence="1">The sequence shown here is derived from an EMBL/GenBank/DDBJ whole genome shotgun (WGS) entry which is preliminary data.</text>
</comment>
<dbReference type="Proteomes" id="UP001566132">
    <property type="component" value="Unassembled WGS sequence"/>
</dbReference>
<keyword evidence="2" id="KW-1185">Reference proteome</keyword>
<gene>
    <name evidence="1" type="ORF">ABEB36_013708</name>
</gene>
<protein>
    <submittedName>
        <fullName evidence="1">Uncharacterized protein</fullName>
    </submittedName>
</protein>
<evidence type="ECO:0000313" key="1">
    <source>
        <dbReference type="EMBL" id="KAL1489774.1"/>
    </source>
</evidence>